<organism evidence="1 2">
    <name type="scientific">Plakobranchus ocellatus</name>
    <dbReference type="NCBI Taxonomy" id="259542"/>
    <lineage>
        <taxon>Eukaryota</taxon>
        <taxon>Metazoa</taxon>
        <taxon>Spiralia</taxon>
        <taxon>Lophotrochozoa</taxon>
        <taxon>Mollusca</taxon>
        <taxon>Gastropoda</taxon>
        <taxon>Heterobranchia</taxon>
        <taxon>Euthyneura</taxon>
        <taxon>Panpulmonata</taxon>
        <taxon>Sacoglossa</taxon>
        <taxon>Placobranchoidea</taxon>
        <taxon>Plakobranchidae</taxon>
        <taxon>Plakobranchus</taxon>
    </lineage>
</organism>
<evidence type="ECO:0000313" key="2">
    <source>
        <dbReference type="Proteomes" id="UP000735302"/>
    </source>
</evidence>
<name>A0AAV4C5E5_9GAST</name>
<comment type="caution">
    <text evidence="1">The sequence shown here is derived from an EMBL/GenBank/DDBJ whole genome shotgun (WGS) entry which is preliminary data.</text>
</comment>
<protein>
    <submittedName>
        <fullName evidence="1">Uncharacterized protein</fullName>
    </submittedName>
</protein>
<proteinExistence type="predicted"/>
<dbReference type="AlphaFoldDB" id="A0AAV4C5E5"/>
<sequence length="106" mass="11718">MLPRSCVHTACSLLGDLKLCVVQPEIKTATDRALHAEFRVDSLATLPPTPCAAPQNSNFKTAQGTSVEQWLAIPPCDLQGPFCRGFEPRHRRPDLTEGHLIVDWLD</sequence>
<gene>
    <name evidence="1" type="ORF">PoB_005361800</name>
</gene>
<keyword evidence="2" id="KW-1185">Reference proteome</keyword>
<accession>A0AAV4C5E5</accession>
<dbReference type="Proteomes" id="UP000735302">
    <property type="component" value="Unassembled WGS sequence"/>
</dbReference>
<evidence type="ECO:0000313" key="1">
    <source>
        <dbReference type="EMBL" id="GFO27113.1"/>
    </source>
</evidence>
<dbReference type="EMBL" id="BLXT01005881">
    <property type="protein sequence ID" value="GFO27113.1"/>
    <property type="molecule type" value="Genomic_DNA"/>
</dbReference>
<reference evidence="1 2" key="1">
    <citation type="journal article" date="2021" name="Elife">
        <title>Chloroplast acquisition without the gene transfer in kleptoplastic sea slugs, Plakobranchus ocellatus.</title>
        <authorList>
            <person name="Maeda T."/>
            <person name="Takahashi S."/>
            <person name="Yoshida T."/>
            <person name="Shimamura S."/>
            <person name="Takaki Y."/>
            <person name="Nagai Y."/>
            <person name="Toyoda A."/>
            <person name="Suzuki Y."/>
            <person name="Arimoto A."/>
            <person name="Ishii H."/>
            <person name="Satoh N."/>
            <person name="Nishiyama T."/>
            <person name="Hasebe M."/>
            <person name="Maruyama T."/>
            <person name="Minagawa J."/>
            <person name="Obokata J."/>
            <person name="Shigenobu S."/>
        </authorList>
    </citation>
    <scope>NUCLEOTIDE SEQUENCE [LARGE SCALE GENOMIC DNA]</scope>
</reference>